<comment type="subcellular location">
    <subcellularLocation>
        <location evidence="1">Cytoplasm</location>
        <location evidence="1">Cytoskeleton</location>
    </subcellularLocation>
</comment>
<evidence type="ECO:0000256" key="4">
    <source>
        <dbReference type="ARBA" id="ARBA00022701"/>
    </source>
</evidence>
<dbReference type="RefSeq" id="XP_010905445.1">
    <property type="nucleotide sequence ID" value="XM_010907143.2"/>
</dbReference>
<dbReference type="GeneID" id="105032645"/>
<dbReference type="PANTHER" id="PTHR46372">
    <property type="entry name" value="PROTEIN WVD2-LIKE 3"/>
    <property type="match status" value="1"/>
</dbReference>
<dbReference type="Proteomes" id="UP000504607">
    <property type="component" value="Unplaced"/>
</dbReference>
<evidence type="ECO:0000256" key="6">
    <source>
        <dbReference type="SAM" id="Coils"/>
    </source>
</evidence>
<name>A0A6I9QA99_ELAGV</name>
<comment type="similarity">
    <text evidence="2">Belongs to the TPX2 family.</text>
</comment>
<dbReference type="InterPro" id="IPR044806">
    <property type="entry name" value="WVD2/WDL1-4"/>
</dbReference>
<dbReference type="RefSeq" id="XP_010905446.1">
    <property type="nucleotide sequence ID" value="XM_010907144.3"/>
</dbReference>
<keyword evidence="6" id="KW-0175">Coiled coil</keyword>
<dbReference type="Pfam" id="PF06886">
    <property type="entry name" value="TPX2"/>
    <property type="match status" value="1"/>
</dbReference>
<feature type="coiled-coil region" evidence="6">
    <location>
        <begin position="253"/>
        <end position="280"/>
    </location>
</feature>
<feature type="region of interest" description="Disordered" evidence="7">
    <location>
        <begin position="188"/>
        <end position="210"/>
    </location>
</feature>
<keyword evidence="4" id="KW-0493">Microtubule</keyword>
<dbReference type="GO" id="GO:0008017">
    <property type="term" value="F:microtubule binding"/>
    <property type="evidence" value="ECO:0007669"/>
    <property type="project" value="InterPro"/>
</dbReference>
<dbReference type="GO" id="GO:0000226">
    <property type="term" value="P:microtubule cytoskeleton organization"/>
    <property type="evidence" value="ECO:0007669"/>
    <property type="project" value="InterPro"/>
</dbReference>
<dbReference type="AlphaFoldDB" id="A0A6I9QA99"/>
<keyword evidence="5" id="KW-0206">Cytoskeleton</keyword>
<protein>
    <submittedName>
        <fullName evidence="10 11">Protein WVD2-like 1</fullName>
    </submittedName>
</protein>
<dbReference type="PANTHER" id="PTHR46372:SF2">
    <property type="entry name" value="PROTEIN WVD2-LIKE 3"/>
    <property type="match status" value="1"/>
</dbReference>
<organism evidence="9 11">
    <name type="scientific">Elaeis guineensis var. tenera</name>
    <name type="common">Oil palm</name>
    <dbReference type="NCBI Taxonomy" id="51953"/>
    <lineage>
        <taxon>Eukaryota</taxon>
        <taxon>Viridiplantae</taxon>
        <taxon>Streptophyta</taxon>
        <taxon>Embryophyta</taxon>
        <taxon>Tracheophyta</taxon>
        <taxon>Spermatophyta</taxon>
        <taxon>Magnoliopsida</taxon>
        <taxon>Liliopsida</taxon>
        <taxon>Arecaceae</taxon>
        <taxon>Arecoideae</taxon>
        <taxon>Cocoseae</taxon>
        <taxon>Elaeidinae</taxon>
        <taxon>Elaeis</taxon>
    </lineage>
</organism>
<dbReference type="KEGG" id="egu:105032645"/>
<sequence>MGKEVKDICTGEESEGFIICSASDDPEIPDDYSYKHLELSAFDETGKDIPDPQDSHINGQLEEHKVNGDTIDSFVEDLSVHQDVDFPKEDKLPCFKKSNLNDVSVEKEKVNCVEQKPGNYQNTDSPIKTVPKSANVGEMSSDCIVPQPFALATDKHASGGNCFVANIAGNGNGSADVNSQQARNMPKKIQTSPTLTSRNPLHPDNTKHLDEEDTCSIASSTAASVRTLKGRFTVASAPVFRCSERAEKRKEFYLKLEEKHQALEAEKNQCEARTKEEREAALKQLRKSMTFRATPMPSFYREGPPPKVELKKLPTTRAKSPKLGRRKSCSDANNPSKGDNNDGACGRVNRHSLGSFKGDTIKLQSGVKNGNAASKDKEGPKLVRESSKTSSQKLSGQRKADITVHS</sequence>
<gene>
    <name evidence="10 11" type="primary">LOC105032645</name>
</gene>
<reference evidence="10 11" key="1">
    <citation type="submission" date="2025-04" db="UniProtKB">
        <authorList>
            <consortium name="RefSeq"/>
        </authorList>
    </citation>
    <scope>IDENTIFICATION</scope>
</reference>
<evidence type="ECO:0000256" key="3">
    <source>
        <dbReference type="ARBA" id="ARBA00022490"/>
    </source>
</evidence>
<dbReference type="GO" id="GO:0005874">
    <property type="term" value="C:microtubule"/>
    <property type="evidence" value="ECO:0007669"/>
    <property type="project" value="UniProtKB-KW"/>
</dbReference>
<keyword evidence="9" id="KW-1185">Reference proteome</keyword>
<evidence type="ECO:0000256" key="2">
    <source>
        <dbReference type="ARBA" id="ARBA00005885"/>
    </source>
</evidence>
<keyword evidence="3" id="KW-0963">Cytoplasm</keyword>
<evidence type="ECO:0000313" key="9">
    <source>
        <dbReference type="Proteomes" id="UP000504607"/>
    </source>
</evidence>
<feature type="domain" description="TPX2 C-terminal" evidence="8">
    <location>
        <begin position="239"/>
        <end position="308"/>
    </location>
</feature>
<dbReference type="InterPro" id="IPR027329">
    <property type="entry name" value="TPX2_C"/>
</dbReference>
<accession>A0A6I9QA99</accession>
<feature type="compositionally biased region" description="Polar residues" evidence="7">
    <location>
        <begin position="188"/>
        <end position="199"/>
    </location>
</feature>
<evidence type="ECO:0000313" key="10">
    <source>
        <dbReference type="RefSeq" id="XP_010905445.1"/>
    </source>
</evidence>
<evidence type="ECO:0000313" key="11">
    <source>
        <dbReference type="RefSeq" id="XP_010905446.1"/>
    </source>
</evidence>
<feature type="compositionally biased region" description="Polar residues" evidence="7">
    <location>
        <begin position="362"/>
        <end position="372"/>
    </location>
</feature>
<evidence type="ECO:0000256" key="5">
    <source>
        <dbReference type="ARBA" id="ARBA00023212"/>
    </source>
</evidence>
<dbReference type="OrthoDB" id="1925970at2759"/>
<feature type="compositionally biased region" description="Basic and acidic residues" evidence="7">
    <location>
        <begin position="374"/>
        <end position="387"/>
    </location>
</feature>
<evidence type="ECO:0000256" key="7">
    <source>
        <dbReference type="SAM" id="MobiDB-lite"/>
    </source>
</evidence>
<evidence type="ECO:0000259" key="8">
    <source>
        <dbReference type="Pfam" id="PF06886"/>
    </source>
</evidence>
<feature type="region of interest" description="Disordered" evidence="7">
    <location>
        <begin position="287"/>
        <end position="406"/>
    </location>
</feature>
<evidence type="ECO:0000256" key="1">
    <source>
        <dbReference type="ARBA" id="ARBA00004245"/>
    </source>
</evidence>
<proteinExistence type="inferred from homology"/>